<dbReference type="OrthoDB" id="2196255at2759"/>
<dbReference type="SUPFAM" id="SSF47954">
    <property type="entry name" value="Cyclin-like"/>
    <property type="match status" value="1"/>
</dbReference>
<organism evidence="1 2">
    <name type="scientific">Nosema bombycis (strain CQ1 / CVCC 102059)</name>
    <name type="common">Microsporidian parasite</name>
    <name type="synonym">Pebrine of silkworm</name>
    <dbReference type="NCBI Taxonomy" id="578461"/>
    <lineage>
        <taxon>Eukaryota</taxon>
        <taxon>Fungi</taxon>
        <taxon>Fungi incertae sedis</taxon>
        <taxon>Microsporidia</taxon>
        <taxon>Nosematidae</taxon>
        <taxon>Nosema</taxon>
    </lineage>
</organism>
<dbReference type="Gene3D" id="1.10.472.10">
    <property type="entry name" value="Cyclin-like"/>
    <property type="match status" value="1"/>
</dbReference>
<evidence type="ECO:0000313" key="1">
    <source>
        <dbReference type="EMBL" id="EOB14566.1"/>
    </source>
</evidence>
<evidence type="ECO:0000313" key="2">
    <source>
        <dbReference type="Proteomes" id="UP000016927"/>
    </source>
</evidence>
<dbReference type="AlphaFoldDB" id="R0KUM9"/>
<protein>
    <recommendedName>
        <fullName evidence="3">Cyclin N-terminal domain-containing protein</fullName>
    </recommendedName>
</protein>
<keyword evidence="2" id="KW-1185">Reference proteome</keyword>
<accession>R0KUM9</accession>
<dbReference type="HOGENOM" id="CLU_109008_0_0_1"/>
<name>R0KUM9_NOSB1</name>
<dbReference type="Proteomes" id="UP000016927">
    <property type="component" value="Unassembled WGS sequence"/>
</dbReference>
<proteinExistence type="predicted"/>
<reference evidence="1 2" key="1">
    <citation type="journal article" date="2013" name="BMC Genomics">
        <title>Comparative genomics of parasitic silkworm microsporidia reveal an association between genome expansion and host adaptation.</title>
        <authorList>
            <person name="Pan G."/>
            <person name="Xu J."/>
            <person name="Li T."/>
            <person name="Xia Q."/>
            <person name="Liu S.L."/>
            <person name="Zhang G."/>
            <person name="Li S."/>
            <person name="Li C."/>
            <person name="Liu H."/>
            <person name="Yang L."/>
            <person name="Liu T."/>
            <person name="Zhang X."/>
            <person name="Wu Z."/>
            <person name="Fan W."/>
            <person name="Dang X."/>
            <person name="Xiang H."/>
            <person name="Tao M."/>
            <person name="Li Y."/>
            <person name="Hu J."/>
            <person name="Li Z."/>
            <person name="Lin L."/>
            <person name="Luo J."/>
            <person name="Geng L."/>
            <person name="Wang L."/>
            <person name="Long M."/>
            <person name="Wan Y."/>
            <person name="He N."/>
            <person name="Zhang Z."/>
            <person name="Lu C."/>
            <person name="Keeling P.J."/>
            <person name="Wang J."/>
            <person name="Xiang Z."/>
            <person name="Zhou Z."/>
        </authorList>
    </citation>
    <scope>NUCLEOTIDE SEQUENCE [LARGE SCALE GENOMIC DNA]</scope>
    <source>
        <strain evidence="2">CQ1 / CVCC 102059</strain>
    </source>
</reference>
<dbReference type="InterPro" id="IPR036915">
    <property type="entry name" value="Cyclin-like_sf"/>
</dbReference>
<dbReference type="VEuPathDB" id="MicrosporidiaDB:NBO_24g0012"/>
<sequence>MEYKYVEQKWLMFKEVKAFKFPLSVRSTAIRIFDNIIRNIGSFKLSNQELAILSILVACKCEDFQGSPIDNILRRLELERRMGLIEMESVVLNITEFNFYYPSPYTKAYAILIMLQERDIVNVYEREEIPEDLLTYEDGKIIIKDIDRLWERTILNLDYILCIEREDWSELEMSYAALEFPLGIFSNLTFKFSKEITERLIKKLAEVKNIIQNKYD</sequence>
<evidence type="ECO:0008006" key="3">
    <source>
        <dbReference type="Google" id="ProtNLM"/>
    </source>
</evidence>
<gene>
    <name evidence="1" type="ORF">NBO_24g0012</name>
</gene>
<dbReference type="EMBL" id="KB908932">
    <property type="protein sequence ID" value="EOB14566.1"/>
    <property type="molecule type" value="Genomic_DNA"/>
</dbReference>